<dbReference type="CDD" id="cd00342">
    <property type="entry name" value="gram_neg_porins"/>
    <property type="match status" value="1"/>
</dbReference>
<keyword evidence="6 11" id="KW-0732">Signal</keyword>
<feature type="domain" description="Porin" evidence="12">
    <location>
        <begin position="7"/>
        <end position="329"/>
    </location>
</feature>
<dbReference type="PANTHER" id="PTHR34501">
    <property type="entry name" value="PROTEIN YDDL-RELATED"/>
    <property type="match status" value="1"/>
</dbReference>
<dbReference type="SUPFAM" id="SSF56935">
    <property type="entry name" value="Porins"/>
    <property type="match status" value="1"/>
</dbReference>
<evidence type="ECO:0000256" key="8">
    <source>
        <dbReference type="ARBA" id="ARBA00023114"/>
    </source>
</evidence>
<evidence type="ECO:0000256" key="10">
    <source>
        <dbReference type="ARBA" id="ARBA00023237"/>
    </source>
</evidence>
<dbReference type="Proteomes" id="UP000292445">
    <property type="component" value="Unassembled WGS sequence"/>
</dbReference>
<comment type="subcellular location">
    <subcellularLocation>
        <location evidence="1">Cell outer membrane</location>
        <topology evidence="1">Multi-pass membrane protein</topology>
    </subcellularLocation>
</comment>
<keyword evidence="7" id="KW-0406">Ion transport</keyword>
<comment type="subunit">
    <text evidence="2">Homotrimer.</text>
</comment>
<accession>A0A4Q7NHQ3</accession>
<dbReference type="PRINTS" id="PR00184">
    <property type="entry name" value="NEISSPPORIN"/>
</dbReference>
<dbReference type="GO" id="GO:0015288">
    <property type="term" value="F:porin activity"/>
    <property type="evidence" value="ECO:0007669"/>
    <property type="project" value="UniProtKB-KW"/>
</dbReference>
<organism evidence="13 14">
    <name type="scientific">Pigmentiphaga kullae</name>
    <dbReference type="NCBI Taxonomy" id="151784"/>
    <lineage>
        <taxon>Bacteria</taxon>
        <taxon>Pseudomonadati</taxon>
        <taxon>Pseudomonadota</taxon>
        <taxon>Betaproteobacteria</taxon>
        <taxon>Burkholderiales</taxon>
        <taxon>Alcaligenaceae</taxon>
        <taxon>Pigmentiphaga</taxon>
    </lineage>
</organism>
<dbReference type="InterPro" id="IPR050298">
    <property type="entry name" value="Gram-neg_bact_OMP"/>
</dbReference>
<evidence type="ECO:0000313" key="13">
    <source>
        <dbReference type="EMBL" id="RZS84393.1"/>
    </source>
</evidence>
<protein>
    <submittedName>
        <fullName evidence="13">Putative porin</fullName>
    </submittedName>
</protein>
<keyword evidence="8" id="KW-0626">Porin</keyword>
<dbReference type="AlphaFoldDB" id="A0A4Q7NHQ3"/>
<evidence type="ECO:0000256" key="6">
    <source>
        <dbReference type="ARBA" id="ARBA00022729"/>
    </source>
</evidence>
<sequence>MRKTLIAAALLAGASGAAHAQSGVTIYGSADAGFLSEKVDGKGTTNGIGSGMSSVSTFGLRGQEDLGNGLKANFRLESQLNIDQGTNTGALFQRWAYVGLSGGFGEVRLGRQVNFGGDWTPQVVSPFGQTWSNASAKSTFNYANDDTGAGSRLSNAIYYTTPRFGGFQGGIGYSFAESGAEVPGSGNNYRVITSGIRYEEGPLSAVLTYDQAQAPTGKRDTSNMILGASYDFGVAKLHAGYGRARNLNSDPGVGAMTGDTRAKGYVATGHTKDQTYSIGVSVPVGPGTILASYQRATESKIGGVSLAYAYYLSKRTRLYVLYDDIDFRNHTLNRDIGVRQIAVGMRHAF</sequence>
<name>A0A4Q7NHQ3_9BURK</name>
<evidence type="ECO:0000256" key="4">
    <source>
        <dbReference type="ARBA" id="ARBA00022452"/>
    </source>
</evidence>
<evidence type="ECO:0000256" key="3">
    <source>
        <dbReference type="ARBA" id="ARBA00022448"/>
    </source>
</evidence>
<keyword evidence="3" id="KW-0813">Transport</keyword>
<dbReference type="GO" id="GO:0006811">
    <property type="term" value="P:monoatomic ion transport"/>
    <property type="evidence" value="ECO:0007669"/>
    <property type="project" value="UniProtKB-KW"/>
</dbReference>
<gene>
    <name evidence="13" type="ORF">EV675_0410</name>
</gene>
<dbReference type="PANTHER" id="PTHR34501:SF9">
    <property type="entry name" value="MAJOR OUTER MEMBRANE PROTEIN P.IA"/>
    <property type="match status" value="1"/>
</dbReference>
<keyword evidence="14" id="KW-1185">Reference proteome</keyword>
<evidence type="ECO:0000313" key="14">
    <source>
        <dbReference type="Proteomes" id="UP000292445"/>
    </source>
</evidence>
<dbReference type="GO" id="GO:0009279">
    <property type="term" value="C:cell outer membrane"/>
    <property type="evidence" value="ECO:0007669"/>
    <property type="project" value="UniProtKB-SubCell"/>
</dbReference>
<dbReference type="InterPro" id="IPR002299">
    <property type="entry name" value="Porin_Neis"/>
</dbReference>
<dbReference type="InterPro" id="IPR023614">
    <property type="entry name" value="Porin_dom_sf"/>
</dbReference>
<comment type="caution">
    <text evidence="13">The sequence shown here is derived from an EMBL/GenBank/DDBJ whole genome shotgun (WGS) entry which is preliminary data.</text>
</comment>
<evidence type="ECO:0000256" key="11">
    <source>
        <dbReference type="SAM" id="SignalP"/>
    </source>
</evidence>
<dbReference type="Gene3D" id="2.40.160.10">
    <property type="entry name" value="Porin"/>
    <property type="match status" value="1"/>
</dbReference>
<dbReference type="RefSeq" id="WP_165404386.1">
    <property type="nucleotide sequence ID" value="NZ_SGXC01000001.1"/>
</dbReference>
<feature type="chain" id="PRO_5020305663" evidence="11">
    <location>
        <begin position="21"/>
        <end position="349"/>
    </location>
</feature>
<evidence type="ECO:0000256" key="1">
    <source>
        <dbReference type="ARBA" id="ARBA00004571"/>
    </source>
</evidence>
<evidence type="ECO:0000256" key="7">
    <source>
        <dbReference type="ARBA" id="ARBA00023065"/>
    </source>
</evidence>
<reference evidence="13 14" key="1">
    <citation type="submission" date="2019-02" db="EMBL/GenBank/DDBJ databases">
        <title>Genomic Encyclopedia of Type Strains, Phase IV (KMG-IV): sequencing the most valuable type-strain genomes for metagenomic binning, comparative biology and taxonomic classification.</title>
        <authorList>
            <person name="Goeker M."/>
        </authorList>
    </citation>
    <scope>NUCLEOTIDE SEQUENCE [LARGE SCALE GENOMIC DNA]</scope>
    <source>
        <strain evidence="13 14">K24</strain>
    </source>
</reference>
<dbReference type="InterPro" id="IPR033900">
    <property type="entry name" value="Gram_neg_porin_domain"/>
</dbReference>
<evidence type="ECO:0000256" key="2">
    <source>
        <dbReference type="ARBA" id="ARBA00011233"/>
    </source>
</evidence>
<evidence type="ECO:0000256" key="9">
    <source>
        <dbReference type="ARBA" id="ARBA00023136"/>
    </source>
</evidence>
<dbReference type="GO" id="GO:0046930">
    <property type="term" value="C:pore complex"/>
    <property type="evidence" value="ECO:0007669"/>
    <property type="project" value="UniProtKB-KW"/>
</dbReference>
<keyword evidence="9" id="KW-0472">Membrane</keyword>
<evidence type="ECO:0000259" key="12">
    <source>
        <dbReference type="Pfam" id="PF13609"/>
    </source>
</evidence>
<keyword evidence="10" id="KW-0998">Cell outer membrane</keyword>
<keyword evidence="4" id="KW-1134">Transmembrane beta strand</keyword>
<dbReference type="EMBL" id="SGXC01000001">
    <property type="protein sequence ID" value="RZS84393.1"/>
    <property type="molecule type" value="Genomic_DNA"/>
</dbReference>
<evidence type="ECO:0000256" key="5">
    <source>
        <dbReference type="ARBA" id="ARBA00022692"/>
    </source>
</evidence>
<proteinExistence type="predicted"/>
<dbReference type="Pfam" id="PF13609">
    <property type="entry name" value="Porin_4"/>
    <property type="match status" value="1"/>
</dbReference>
<keyword evidence="5" id="KW-0812">Transmembrane</keyword>
<feature type="signal peptide" evidence="11">
    <location>
        <begin position="1"/>
        <end position="20"/>
    </location>
</feature>